<proteinExistence type="predicted"/>
<dbReference type="PIRSF" id="PIRSF019239">
    <property type="entry name" value="MrpE"/>
    <property type="match status" value="1"/>
</dbReference>
<dbReference type="InterPro" id="IPR002758">
    <property type="entry name" value="Cation_antiport_E"/>
</dbReference>
<evidence type="ECO:0000256" key="6">
    <source>
        <dbReference type="SAM" id="Phobius"/>
    </source>
</evidence>
<evidence type="ECO:0000256" key="3">
    <source>
        <dbReference type="ARBA" id="ARBA00022692"/>
    </source>
</evidence>
<comment type="subcellular location">
    <subcellularLocation>
        <location evidence="1">Cell membrane</location>
        <topology evidence="1">Multi-pass membrane protein</topology>
    </subcellularLocation>
</comment>
<evidence type="ECO:0000256" key="2">
    <source>
        <dbReference type="ARBA" id="ARBA00022475"/>
    </source>
</evidence>
<accession>A0A3B0QWI0</accession>
<feature type="transmembrane region" description="Helical" evidence="6">
    <location>
        <begin position="12"/>
        <end position="39"/>
    </location>
</feature>
<name>A0A3B0QWI0_9ZZZZ</name>
<dbReference type="PANTHER" id="PTHR34584">
    <property type="entry name" value="NA(+)/H(+) ANTIPORTER SUBUNIT E1"/>
    <property type="match status" value="1"/>
</dbReference>
<dbReference type="Pfam" id="PF01899">
    <property type="entry name" value="MNHE"/>
    <property type="match status" value="1"/>
</dbReference>
<organism evidence="7">
    <name type="scientific">hydrothermal vent metagenome</name>
    <dbReference type="NCBI Taxonomy" id="652676"/>
    <lineage>
        <taxon>unclassified sequences</taxon>
        <taxon>metagenomes</taxon>
        <taxon>ecological metagenomes</taxon>
    </lineage>
</organism>
<dbReference type="AlphaFoldDB" id="A0A3B0QWI0"/>
<dbReference type="GO" id="GO:0005886">
    <property type="term" value="C:plasma membrane"/>
    <property type="evidence" value="ECO:0007669"/>
    <property type="project" value="UniProtKB-SubCell"/>
</dbReference>
<protein>
    <submittedName>
        <fullName evidence="7">Na(+) H(+) antiporter subunit E</fullName>
    </submittedName>
</protein>
<dbReference type="EMBL" id="UOEA01000067">
    <property type="protein sequence ID" value="VAV84479.1"/>
    <property type="molecule type" value="Genomic_DNA"/>
</dbReference>
<evidence type="ECO:0000256" key="5">
    <source>
        <dbReference type="ARBA" id="ARBA00023136"/>
    </source>
</evidence>
<evidence type="ECO:0000313" key="7">
    <source>
        <dbReference type="EMBL" id="VAV84479.1"/>
    </source>
</evidence>
<evidence type="ECO:0000256" key="1">
    <source>
        <dbReference type="ARBA" id="ARBA00004651"/>
    </source>
</evidence>
<keyword evidence="3 6" id="KW-0812">Transmembrane</keyword>
<keyword evidence="5 6" id="KW-0472">Membrane</keyword>
<dbReference type="PANTHER" id="PTHR34584:SF1">
    <property type="entry name" value="NA(+)_H(+) ANTIPORTER SUBUNIT E1"/>
    <property type="match status" value="1"/>
</dbReference>
<sequence>MSFILTSIIMFIFWMLISGETGVIFIISAIVSSLFVAYISHDLLFPKKNTKLSIKRFFRLVKYSPWLLWQIVLANVDVIYRTLHPSMPIDPHMIEIDTDLKSDTGITLLANSITLTPGTVTVEAHKNGKFLVHAIARGPAEGLLEGTMQAKCKAIEGDEE</sequence>
<keyword evidence="2" id="KW-1003">Cell membrane</keyword>
<gene>
    <name evidence="7" type="ORF">MNBD_DELTA01-1107</name>
</gene>
<dbReference type="GO" id="GO:0008324">
    <property type="term" value="F:monoatomic cation transmembrane transporter activity"/>
    <property type="evidence" value="ECO:0007669"/>
    <property type="project" value="InterPro"/>
</dbReference>
<evidence type="ECO:0000256" key="4">
    <source>
        <dbReference type="ARBA" id="ARBA00022989"/>
    </source>
</evidence>
<reference evidence="7" key="1">
    <citation type="submission" date="2018-06" db="EMBL/GenBank/DDBJ databases">
        <authorList>
            <person name="Zhirakovskaya E."/>
        </authorList>
    </citation>
    <scope>NUCLEOTIDE SEQUENCE</scope>
</reference>
<keyword evidence="4 6" id="KW-1133">Transmembrane helix</keyword>